<dbReference type="Proteomes" id="UP000606194">
    <property type="component" value="Unassembled WGS sequence"/>
</dbReference>
<accession>A0A918L2A6</accession>
<reference evidence="1" key="1">
    <citation type="journal article" date="2014" name="Int. J. Syst. Evol. Microbiol.">
        <title>Complete genome sequence of Corynebacterium casei LMG S-19264T (=DSM 44701T), isolated from a smear-ripened cheese.</title>
        <authorList>
            <consortium name="US DOE Joint Genome Institute (JGI-PGF)"/>
            <person name="Walter F."/>
            <person name="Albersmeier A."/>
            <person name="Kalinowski J."/>
            <person name="Ruckert C."/>
        </authorList>
    </citation>
    <scope>NUCLEOTIDE SEQUENCE</scope>
    <source>
        <strain evidence="1">JCM 4386</strain>
    </source>
</reference>
<name>A0A918L2A6_9ACTN</name>
<comment type="caution">
    <text evidence="1">The sequence shown here is derived from an EMBL/GenBank/DDBJ whole genome shotgun (WGS) entry which is preliminary data.</text>
</comment>
<organism evidence="1 2">
    <name type="scientific">Streptomyces humidus</name>
    <dbReference type="NCBI Taxonomy" id="52259"/>
    <lineage>
        <taxon>Bacteria</taxon>
        <taxon>Bacillati</taxon>
        <taxon>Actinomycetota</taxon>
        <taxon>Actinomycetes</taxon>
        <taxon>Kitasatosporales</taxon>
        <taxon>Streptomycetaceae</taxon>
        <taxon>Streptomyces</taxon>
    </lineage>
</organism>
<dbReference type="EMBL" id="BMTL01000006">
    <property type="protein sequence ID" value="GGR78235.1"/>
    <property type="molecule type" value="Genomic_DNA"/>
</dbReference>
<evidence type="ECO:0000313" key="1">
    <source>
        <dbReference type="EMBL" id="GGR78235.1"/>
    </source>
</evidence>
<evidence type="ECO:0000313" key="2">
    <source>
        <dbReference type="Proteomes" id="UP000606194"/>
    </source>
</evidence>
<protein>
    <submittedName>
        <fullName evidence="1">Uncharacterized protein</fullName>
    </submittedName>
</protein>
<dbReference type="AlphaFoldDB" id="A0A918L2A6"/>
<reference evidence="1" key="2">
    <citation type="submission" date="2020-09" db="EMBL/GenBank/DDBJ databases">
        <authorList>
            <person name="Sun Q."/>
            <person name="Ohkuma M."/>
        </authorList>
    </citation>
    <scope>NUCLEOTIDE SEQUENCE</scope>
    <source>
        <strain evidence="1">JCM 4386</strain>
    </source>
</reference>
<proteinExistence type="predicted"/>
<gene>
    <name evidence="1" type="ORF">GCM10010269_16810</name>
</gene>
<sequence>MATAVSRIRLETPLMVVGVVRLILTFRSLLGEVGGPSCGVGAREAQPGPTFVRIADTPWP</sequence>
<keyword evidence="2" id="KW-1185">Reference proteome</keyword>